<name>H5SN63_9ZZZZ</name>
<organism evidence="1">
    <name type="scientific">uncultured prokaryote</name>
    <dbReference type="NCBI Taxonomy" id="198431"/>
    <lineage>
        <taxon>unclassified sequences</taxon>
        <taxon>environmental samples</taxon>
    </lineage>
</organism>
<reference evidence="1" key="1">
    <citation type="journal article" date="2005" name="Environ. Microbiol.">
        <title>Genetic and functional properties of uncultivated thermophilic crenarchaeotes from a subsurface gold mine as revealed by analysis of genome fragments.</title>
        <authorList>
            <person name="Nunoura T."/>
            <person name="Hirayama H."/>
            <person name="Takami H."/>
            <person name="Oida H."/>
            <person name="Nishi S."/>
            <person name="Shimamura S."/>
            <person name="Suzuki Y."/>
            <person name="Inagaki F."/>
            <person name="Takai K."/>
            <person name="Nealson K.H."/>
            <person name="Horikoshi K."/>
        </authorList>
    </citation>
    <scope>NUCLEOTIDE SEQUENCE</scope>
</reference>
<dbReference type="EMBL" id="AP011780">
    <property type="protein sequence ID" value="BAL57599.1"/>
    <property type="molecule type" value="Genomic_DNA"/>
</dbReference>
<dbReference type="AlphaFoldDB" id="H5SN63"/>
<reference evidence="1" key="2">
    <citation type="journal article" date="2012" name="PLoS ONE">
        <title>A Deeply Branching Thermophilic Bacterium with an Ancient Acetyl-CoA Pathway Dominates a Subsurface Ecosystem.</title>
        <authorList>
            <person name="Takami H."/>
            <person name="Noguchi H."/>
            <person name="Takaki Y."/>
            <person name="Uchiyama I."/>
            <person name="Toyoda A."/>
            <person name="Nishi S."/>
            <person name="Chee G.-J."/>
            <person name="Arai W."/>
            <person name="Nunoura T."/>
            <person name="Itoh T."/>
            <person name="Hattori M."/>
            <person name="Takai K."/>
        </authorList>
    </citation>
    <scope>NUCLEOTIDE SEQUENCE</scope>
</reference>
<sequence length="73" mass="7911">MPLPSAIHFALCWILPLAKTASDCLTTTGNITIGKRERDRSIDTDLDRPEPLDEESLALYLRPGSGIETEGAG</sequence>
<protein>
    <submittedName>
        <fullName evidence="1">Uncharacterized protein</fullName>
    </submittedName>
</protein>
<evidence type="ECO:0000313" key="1">
    <source>
        <dbReference type="EMBL" id="BAL57599.1"/>
    </source>
</evidence>
<proteinExistence type="predicted"/>
<gene>
    <name evidence="1" type="ORF">HGMM_F51E10C11</name>
</gene>
<accession>H5SN63</accession>